<accession>A0A561U5K8</accession>
<organism evidence="5 6">
    <name type="scientific">Saccharopolyspora dendranthemae</name>
    <dbReference type="NCBI Taxonomy" id="1181886"/>
    <lineage>
        <taxon>Bacteria</taxon>
        <taxon>Bacillati</taxon>
        <taxon>Actinomycetota</taxon>
        <taxon>Actinomycetes</taxon>
        <taxon>Pseudonocardiales</taxon>
        <taxon>Pseudonocardiaceae</taxon>
        <taxon>Saccharopolyspora</taxon>
    </lineage>
</organism>
<reference evidence="5 6" key="1">
    <citation type="submission" date="2019-06" db="EMBL/GenBank/DDBJ databases">
        <title>Sequencing the genomes of 1000 actinobacteria strains.</title>
        <authorList>
            <person name="Klenk H.-P."/>
        </authorList>
    </citation>
    <scope>NUCLEOTIDE SEQUENCE [LARGE SCALE GENOMIC DNA]</scope>
    <source>
        <strain evidence="5 6">DSM 46699</strain>
    </source>
</reference>
<protein>
    <submittedName>
        <fullName evidence="5">Golgi phosphoprotein 3 GPP34</fullName>
    </submittedName>
</protein>
<name>A0A561U5K8_9PSEU</name>
<dbReference type="InterPro" id="IPR038261">
    <property type="entry name" value="GPP34-like_sf"/>
</dbReference>
<evidence type="ECO:0000313" key="6">
    <source>
        <dbReference type="Proteomes" id="UP000316184"/>
    </source>
</evidence>
<gene>
    <name evidence="5" type="ORF">FHU35_13359</name>
</gene>
<keyword evidence="6" id="KW-1185">Reference proteome</keyword>
<dbReference type="GO" id="GO:0012505">
    <property type="term" value="C:endomembrane system"/>
    <property type="evidence" value="ECO:0007669"/>
    <property type="project" value="UniProtKB-ARBA"/>
</dbReference>
<dbReference type="GO" id="GO:0070273">
    <property type="term" value="F:phosphatidylinositol-4-phosphate binding"/>
    <property type="evidence" value="ECO:0007669"/>
    <property type="project" value="InterPro"/>
</dbReference>
<evidence type="ECO:0000256" key="2">
    <source>
        <dbReference type="ARBA" id="ARBA00023034"/>
    </source>
</evidence>
<dbReference type="OrthoDB" id="5183796at2"/>
<dbReference type="Pfam" id="PF05719">
    <property type="entry name" value="GPP34"/>
    <property type="match status" value="1"/>
</dbReference>
<comment type="subcellular location">
    <subcellularLocation>
        <location evidence="1">Golgi apparatus membrane</location>
        <topology evidence="1">Peripheral membrane protein</topology>
        <orientation evidence="1">Cytoplasmic side</orientation>
    </subcellularLocation>
</comment>
<dbReference type="InterPro" id="IPR008628">
    <property type="entry name" value="GPP34-like"/>
</dbReference>
<sequence>MTTLSLPEEFVLLLHKPNGSYYASSNHVGAAELGELVLTGRVGIENKKLRVLDAEPSGTAWIDESIALINRKAGAKNKPVAATTYIQSRGPARKQHAEALAARGLVRHERTKWLMFTSNSFTPDPGTRDVLIARVRAAARNEVALDERLALLAALVHATGLHSHFGLDRAERKRLKEISKGEQLGEAVRDVIAQTTAAIAVTTAAAASAGAAGS</sequence>
<dbReference type="GO" id="GO:0005737">
    <property type="term" value="C:cytoplasm"/>
    <property type="evidence" value="ECO:0007669"/>
    <property type="project" value="UniProtKB-ARBA"/>
</dbReference>
<evidence type="ECO:0000313" key="5">
    <source>
        <dbReference type="EMBL" id="TWF94644.1"/>
    </source>
</evidence>
<keyword evidence="2" id="KW-0333">Golgi apparatus</keyword>
<evidence type="ECO:0000256" key="1">
    <source>
        <dbReference type="ARBA" id="ARBA00004255"/>
    </source>
</evidence>
<comment type="caution">
    <text evidence="5">The sequence shown here is derived from an EMBL/GenBank/DDBJ whole genome shotgun (WGS) entry which is preliminary data.</text>
</comment>
<keyword evidence="3" id="KW-0446">Lipid-binding</keyword>
<dbReference type="EMBL" id="VIWX01000003">
    <property type="protein sequence ID" value="TWF94644.1"/>
    <property type="molecule type" value="Genomic_DNA"/>
</dbReference>
<evidence type="ECO:0000256" key="3">
    <source>
        <dbReference type="ARBA" id="ARBA00023121"/>
    </source>
</evidence>
<evidence type="ECO:0000256" key="4">
    <source>
        <dbReference type="ARBA" id="ARBA00023136"/>
    </source>
</evidence>
<keyword evidence="4" id="KW-0472">Membrane</keyword>
<dbReference type="AlphaFoldDB" id="A0A561U5K8"/>
<dbReference type="Gene3D" id="1.10.3630.10">
    <property type="entry name" value="yeast vps74-n-term truncation variant domain like"/>
    <property type="match status" value="1"/>
</dbReference>
<dbReference type="Proteomes" id="UP000316184">
    <property type="component" value="Unassembled WGS sequence"/>
</dbReference>
<proteinExistence type="predicted"/>
<dbReference type="RefSeq" id="WP_145740750.1">
    <property type="nucleotide sequence ID" value="NZ_VIWX01000003.1"/>
</dbReference>